<dbReference type="InterPro" id="IPR020568">
    <property type="entry name" value="Ribosomal_Su5_D2-typ_SF"/>
</dbReference>
<accession>A0AA45HJI8</accession>
<name>A0AA45HJI8_9BACT</name>
<dbReference type="HAMAP" id="MF_00227">
    <property type="entry name" value="RNase_P"/>
    <property type="match status" value="1"/>
</dbReference>
<evidence type="ECO:0000313" key="10">
    <source>
        <dbReference type="Proteomes" id="UP000245921"/>
    </source>
</evidence>
<dbReference type="PANTHER" id="PTHR33992">
    <property type="entry name" value="RIBONUCLEASE P PROTEIN COMPONENT"/>
    <property type="match status" value="1"/>
</dbReference>
<dbReference type="PROSITE" id="PS00648">
    <property type="entry name" value="RIBONUCLEASE_P"/>
    <property type="match status" value="1"/>
</dbReference>
<comment type="function">
    <text evidence="1 7">RNaseP catalyzes the removal of the 5'-leader sequence from pre-tRNA to produce the mature 5'-terminus. It can also cleave other RNA substrates such as 4.5S RNA. The protein component plays an auxiliary but essential role in vivo by binding to the 5'-leader sequence and broadening the substrate specificity of the ribozyme.</text>
</comment>
<dbReference type="Pfam" id="PF00825">
    <property type="entry name" value="Ribonuclease_P"/>
    <property type="match status" value="1"/>
</dbReference>
<dbReference type="GO" id="GO:0001682">
    <property type="term" value="P:tRNA 5'-leader removal"/>
    <property type="evidence" value="ECO:0007669"/>
    <property type="project" value="UniProtKB-UniRule"/>
</dbReference>
<keyword evidence="4 7" id="KW-0255">Endonuclease</keyword>
<dbReference type="InterPro" id="IPR014721">
    <property type="entry name" value="Ribsml_uS5_D2-typ_fold_subgr"/>
</dbReference>
<comment type="similarity">
    <text evidence="7">Belongs to the RnpA family.</text>
</comment>
<dbReference type="Gene3D" id="3.30.230.10">
    <property type="match status" value="1"/>
</dbReference>
<evidence type="ECO:0000256" key="3">
    <source>
        <dbReference type="ARBA" id="ARBA00022722"/>
    </source>
</evidence>
<dbReference type="NCBIfam" id="TIGR00188">
    <property type="entry name" value="rnpA"/>
    <property type="match status" value="1"/>
</dbReference>
<keyword evidence="6 7" id="KW-0694">RNA-binding</keyword>
<evidence type="ECO:0000256" key="8">
    <source>
        <dbReference type="NCBIfam" id="TIGR00188"/>
    </source>
</evidence>
<dbReference type="Proteomes" id="UP000245921">
    <property type="component" value="Unassembled WGS sequence"/>
</dbReference>
<gene>
    <name evidence="7" type="primary">rnpA</name>
    <name evidence="9" type="ORF">C7380_103139</name>
</gene>
<evidence type="ECO:0000256" key="6">
    <source>
        <dbReference type="ARBA" id="ARBA00022884"/>
    </source>
</evidence>
<dbReference type="GO" id="GO:0042781">
    <property type="term" value="F:3'-tRNA processing endoribonuclease activity"/>
    <property type="evidence" value="ECO:0007669"/>
    <property type="project" value="TreeGrafter"/>
</dbReference>
<dbReference type="GO" id="GO:0030677">
    <property type="term" value="C:ribonuclease P complex"/>
    <property type="evidence" value="ECO:0007669"/>
    <property type="project" value="TreeGrafter"/>
</dbReference>
<sequence>MNTQRLYKNERLRLRRDFKNLFNDKGRAVSSYFVLVYKENGLDHCRIGISVKKKFGKAHLRNKVRRYIKEVYRKNKEDFPFGYDILFIPRKGLSDCFKNVNYHDIENMIFNVVGKIK</sequence>
<dbReference type="SUPFAM" id="SSF54211">
    <property type="entry name" value="Ribosomal protein S5 domain 2-like"/>
    <property type="match status" value="1"/>
</dbReference>
<comment type="subunit">
    <text evidence="7">Consists of a catalytic RNA component (M1 or rnpB) and a protein subunit.</text>
</comment>
<proteinExistence type="inferred from homology"/>
<evidence type="ECO:0000256" key="4">
    <source>
        <dbReference type="ARBA" id="ARBA00022759"/>
    </source>
</evidence>
<evidence type="ECO:0000256" key="5">
    <source>
        <dbReference type="ARBA" id="ARBA00022801"/>
    </source>
</evidence>
<dbReference type="RefSeq" id="WP_206050499.1">
    <property type="nucleotide sequence ID" value="NZ_QGGI01000003.1"/>
</dbReference>
<dbReference type="AlphaFoldDB" id="A0AA45HJI8"/>
<dbReference type="EC" id="3.1.26.5" evidence="7 8"/>
<comment type="caution">
    <text evidence="9">The sequence shown here is derived from an EMBL/GenBank/DDBJ whole genome shotgun (WGS) entry which is preliminary data.</text>
</comment>
<comment type="catalytic activity">
    <reaction evidence="7">
        <text>Endonucleolytic cleavage of RNA, removing 5'-extranucleotides from tRNA precursor.</text>
        <dbReference type="EC" id="3.1.26.5"/>
    </reaction>
</comment>
<dbReference type="GO" id="GO:0000049">
    <property type="term" value="F:tRNA binding"/>
    <property type="evidence" value="ECO:0007669"/>
    <property type="project" value="UniProtKB-UniRule"/>
</dbReference>
<keyword evidence="5 7" id="KW-0378">Hydrolase</keyword>
<dbReference type="PANTHER" id="PTHR33992:SF1">
    <property type="entry name" value="RIBONUCLEASE P PROTEIN COMPONENT"/>
    <property type="match status" value="1"/>
</dbReference>
<dbReference type="InterPro" id="IPR020539">
    <property type="entry name" value="RNase_P_CS"/>
</dbReference>
<keyword evidence="2 7" id="KW-0819">tRNA processing</keyword>
<reference evidence="9 10" key="1">
    <citation type="submission" date="2018-05" db="EMBL/GenBank/DDBJ databases">
        <title>Genomic Encyclopedia of Type Strains, Phase IV (KMG-IV): sequencing the most valuable type-strain genomes for metagenomic binning, comparative biology and taxonomic classification.</title>
        <authorList>
            <person name="Goeker M."/>
        </authorList>
    </citation>
    <scope>NUCLEOTIDE SEQUENCE [LARGE SCALE GENOMIC DNA]</scope>
    <source>
        <strain evidence="9 10">DSM 24906</strain>
    </source>
</reference>
<keyword evidence="3 7" id="KW-0540">Nuclease</keyword>
<protein>
    <recommendedName>
        <fullName evidence="7 8">Ribonuclease P protein component</fullName>
        <shortName evidence="7">RNase P protein</shortName>
        <shortName evidence="7">RNaseP protein</shortName>
        <ecNumber evidence="7 8">3.1.26.5</ecNumber>
    </recommendedName>
    <alternativeName>
        <fullName evidence="7">Protein C5</fullName>
    </alternativeName>
</protein>
<evidence type="ECO:0000256" key="7">
    <source>
        <dbReference type="HAMAP-Rule" id="MF_00227"/>
    </source>
</evidence>
<organism evidence="9 10">
    <name type="scientific">Oceanotoga teriensis</name>
    <dbReference type="NCBI Taxonomy" id="515440"/>
    <lineage>
        <taxon>Bacteria</taxon>
        <taxon>Thermotogati</taxon>
        <taxon>Thermotogota</taxon>
        <taxon>Thermotogae</taxon>
        <taxon>Petrotogales</taxon>
        <taxon>Petrotogaceae</taxon>
        <taxon>Oceanotoga</taxon>
    </lineage>
</organism>
<evidence type="ECO:0000256" key="2">
    <source>
        <dbReference type="ARBA" id="ARBA00022694"/>
    </source>
</evidence>
<dbReference type="InterPro" id="IPR000100">
    <property type="entry name" value="RNase_P"/>
</dbReference>
<keyword evidence="10" id="KW-1185">Reference proteome</keyword>
<dbReference type="EMBL" id="QGGI01000003">
    <property type="protein sequence ID" value="PWJ95960.1"/>
    <property type="molecule type" value="Genomic_DNA"/>
</dbReference>
<dbReference type="GO" id="GO:0004526">
    <property type="term" value="F:ribonuclease P activity"/>
    <property type="evidence" value="ECO:0007669"/>
    <property type="project" value="UniProtKB-UniRule"/>
</dbReference>
<evidence type="ECO:0000313" key="9">
    <source>
        <dbReference type="EMBL" id="PWJ95960.1"/>
    </source>
</evidence>
<evidence type="ECO:0000256" key="1">
    <source>
        <dbReference type="ARBA" id="ARBA00002663"/>
    </source>
</evidence>